<sequence length="121" mass="13138">MPFKSALSTLVLPIASPKRSCFLDFLQIDLFLKTTSPSTFPLSLQTSATKVAFSFLRLALLFPALETEATFSELVLQLITDDGGTTKDALVNNSLWQSFSPISSTHKAALSPLLIFVSSPK</sequence>
<dbReference type="EMBL" id="GEDG01028311">
    <property type="protein sequence ID" value="JAP13270.1"/>
    <property type="molecule type" value="Transcribed_RNA"/>
</dbReference>
<evidence type="ECO:0000313" key="1">
    <source>
        <dbReference type="EMBL" id="JAP13270.1"/>
    </source>
</evidence>
<name>A0A0V0H1A4_SOLCH</name>
<dbReference type="AlphaFoldDB" id="A0A0V0H1A4"/>
<protein>
    <submittedName>
        <fullName evidence="1">Putative ovule protein</fullName>
    </submittedName>
</protein>
<reference evidence="1" key="1">
    <citation type="submission" date="2015-12" db="EMBL/GenBank/DDBJ databases">
        <title>Gene expression during late stages of embryo sac development: a critical building block for successful pollen-pistil interactions.</title>
        <authorList>
            <person name="Liu Y."/>
            <person name="Joly V."/>
            <person name="Sabar M."/>
            <person name="Matton D.P."/>
        </authorList>
    </citation>
    <scope>NUCLEOTIDE SEQUENCE</scope>
</reference>
<accession>A0A0V0H1A4</accession>
<organism evidence="1">
    <name type="scientific">Solanum chacoense</name>
    <name type="common">Chaco potato</name>
    <dbReference type="NCBI Taxonomy" id="4108"/>
    <lineage>
        <taxon>Eukaryota</taxon>
        <taxon>Viridiplantae</taxon>
        <taxon>Streptophyta</taxon>
        <taxon>Embryophyta</taxon>
        <taxon>Tracheophyta</taxon>
        <taxon>Spermatophyta</taxon>
        <taxon>Magnoliopsida</taxon>
        <taxon>eudicotyledons</taxon>
        <taxon>Gunneridae</taxon>
        <taxon>Pentapetalae</taxon>
        <taxon>asterids</taxon>
        <taxon>lamiids</taxon>
        <taxon>Solanales</taxon>
        <taxon>Solanaceae</taxon>
        <taxon>Solanoideae</taxon>
        <taxon>Solaneae</taxon>
        <taxon>Solanum</taxon>
    </lineage>
</organism>
<proteinExistence type="predicted"/>